<name>A0A376B3R6_9ASCO</name>
<evidence type="ECO:0000313" key="3">
    <source>
        <dbReference type="Proteomes" id="UP000262825"/>
    </source>
</evidence>
<dbReference type="Proteomes" id="UP000262825">
    <property type="component" value="Unassembled WGS sequence"/>
</dbReference>
<gene>
    <name evidence="2" type="ORF">SCODWIG_01023</name>
</gene>
<dbReference type="AlphaFoldDB" id="A0A376B3R6"/>
<feature type="transmembrane region" description="Helical" evidence="1">
    <location>
        <begin position="132"/>
        <end position="153"/>
    </location>
</feature>
<keyword evidence="3" id="KW-1185">Reference proteome</keyword>
<dbReference type="GO" id="GO:0016020">
    <property type="term" value="C:membrane"/>
    <property type="evidence" value="ECO:0007669"/>
    <property type="project" value="InterPro"/>
</dbReference>
<evidence type="ECO:0000256" key="1">
    <source>
        <dbReference type="SAM" id="Phobius"/>
    </source>
</evidence>
<sequence length="163" mass="18637">MQSSAGTILDPAADKLLMLVTTLSFSLPSGPQVVPLSIASLIIGRDLFLAFNSFWIRRQSLKLKYTHYTSKIFWDFYHYPSVEVKPTIISKWNTFFQMLYLGPGAVTALFLRKKDEDETEAEHTLDENNTAWFDYFGYFVGCTTILSGMSYIGRSKYTTKLIK</sequence>
<reference evidence="3" key="1">
    <citation type="submission" date="2018-06" db="EMBL/GenBank/DDBJ databases">
        <authorList>
            <person name="Guldener U."/>
        </authorList>
    </citation>
    <scope>NUCLEOTIDE SEQUENCE [LARGE SCALE GENOMIC DNA]</scope>
    <source>
        <strain evidence="3">UTAD17</strain>
    </source>
</reference>
<keyword evidence="1" id="KW-0472">Membrane</keyword>
<feature type="transmembrane region" description="Helical" evidence="1">
    <location>
        <begin position="33"/>
        <end position="55"/>
    </location>
</feature>
<dbReference type="EMBL" id="UFAJ01000114">
    <property type="protein sequence ID" value="SSD59262.1"/>
    <property type="molecule type" value="Genomic_DNA"/>
</dbReference>
<evidence type="ECO:0000313" key="2">
    <source>
        <dbReference type="EMBL" id="SSD59262.1"/>
    </source>
</evidence>
<accession>A0A376B3R6</accession>
<keyword evidence="1" id="KW-0812">Transmembrane</keyword>
<feature type="transmembrane region" description="Helical" evidence="1">
    <location>
        <begin position="95"/>
        <end position="112"/>
    </location>
</feature>
<protein>
    <submittedName>
        <fullName evidence="2">Related to Cardiolipin synthase</fullName>
    </submittedName>
</protein>
<dbReference type="InterPro" id="IPR000462">
    <property type="entry name" value="CDP-OH_P_trans"/>
</dbReference>
<organism evidence="2 3">
    <name type="scientific">Saccharomycodes ludwigii</name>
    <dbReference type="NCBI Taxonomy" id="36035"/>
    <lineage>
        <taxon>Eukaryota</taxon>
        <taxon>Fungi</taxon>
        <taxon>Dikarya</taxon>
        <taxon>Ascomycota</taxon>
        <taxon>Saccharomycotina</taxon>
        <taxon>Saccharomycetes</taxon>
        <taxon>Saccharomycodales</taxon>
        <taxon>Saccharomycodaceae</taxon>
        <taxon>Saccharomycodes</taxon>
    </lineage>
</organism>
<dbReference type="GO" id="GO:0016780">
    <property type="term" value="F:phosphotransferase activity, for other substituted phosphate groups"/>
    <property type="evidence" value="ECO:0007669"/>
    <property type="project" value="InterPro"/>
</dbReference>
<dbReference type="VEuPathDB" id="FungiDB:SCODWIG_01023"/>
<proteinExistence type="predicted"/>
<dbReference type="Pfam" id="PF01066">
    <property type="entry name" value="CDP-OH_P_transf"/>
    <property type="match status" value="1"/>
</dbReference>
<dbReference type="GO" id="GO:0008654">
    <property type="term" value="P:phospholipid biosynthetic process"/>
    <property type="evidence" value="ECO:0007669"/>
    <property type="project" value="InterPro"/>
</dbReference>
<keyword evidence="1" id="KW-1133">Transmembrane helix</keyword>